<accession>A0AAW1GUF4</accession>
<dbReference type="Pfam" id="PF14214">
    <property type="entry name" value="Helitron_like_N"/>
    <property type="match status" value="1"/>
</dbReference>
<feature type="domain" description="DNA helicase Pif1-like DEAD-box helicase" evidence="2">
    <location>
        <begin position="485"/>
        <end position="597"/>
    </location>
</feature>
<evidence type="ECO:0000313" key="5">
    <source>
        <dbReference type="EMBL" id="KAK9668428.1"/>
    </source>
</evidence>
<dbReference type="GO" id="GO:0000723">
    <property type="term" value="P:telomere maintenance"/>
    <property type="evidence" value="ECO:0007669"/>
    <property type="project" value="InterPro"/>
</dbReference>
<dbReference type="InterPro" id="IPR049163">
    <property type="entry name" value="Pif1-like_2B_dom"/>
</dbReference>
<keyword evidence="6" id="KW-1185">Reference proteome</keyword>
<evidence type="ECO:0000259" key="4">
    <source>
        <dbReference type="Pfam" id="PF21530"/>
    </source>
</evidence>
<dbReference type="GO" id="GO:0016787">
    <property type="term" value="F:hydrolase activity"/>
    <property type="evidence" value="ECO:0007669"/>
    <property type="project" value="UniProtKB-KW"/>
</dbReference>
<name>A0AAW1GUF4_SAPOF</name>
<keyword evidence="1" id="KW-0547">Nucleotide-binding</keyword>
<gene>
    <name evidence="5" type="ORF">RND81_13G060000</name>
</gene>
<dbReference type="Pfam" id="PF21530">
    <property type="entry name" value="Pif1_2B_dom"/>
    <property type="match status" value="1"/>
</dbReference>
<keyword evidence="1" id="KW-0067">ATP-binding</keyword>
<dbReference type="Pfam" id="PF05970">
    <property type="entry name" value="PIF1"/>
    <property type="match status" value="1"/>
</dbReference>
<feature type="domain" description="Helitron helicase-like" evidence="3">
    <location>
        <begin position="3"/>
        <end position="55"/>
    </location>
</feature>
<dbReference type="InterPro" id="IPR027417">
    <property type="entry name" value="P-loop_NTPase"/>
</dbReference>
<evidence type="ECO:0000313" key="6">
    <source>
        <dbReference type="Proteomes" id="UP001443914"/>
    </source>
</evidence>
<dbReference type="GO" id="GO:0006310">
    <property type="term" value="P:DNA recombination"/>
    <property type="evidence" value="ECO:0007669"/>
    <property type="project" value="UniProtKB-KW"/>
</dbReference>
<dbReference type="EMBL" id="JBDFQZ010000013">
    <property type="protein sequence ID" value="KAK9668428.1"/>
    <property type="molecule type" value="Genomic_DNA"/>
</dbReference>
<reference evidence="5" key="1">
    <citation type="submission" date="2024-03" db="EMBL/GenBank/DDBJ databases">
        <title>WGS assembly of Saponaria officinalis var. Norfolk2.</title>
        <authorList>
            <person name="Jenkins J."/>
            <person name="Shu S."/>
            <person name="Grimwood J."/>
            <person name="Barry K."/>
            <person name="Goodstein D."/>
            <person name="Schmutz J."/>
            <person name="Leebens-Mack J."/>
            <person name="Osbourn A."/>
        </authorList>
    </citation>
    <scope>NUCLEOTIDE SEQUENCE [LARGE SCALE GENOMIC DNA]</scope>
    <source>
        <strain evidence="5">JIC</strain>
    </source>
</reference>
<dbReference type="AlphaFoldDB" id="A0AAW1GUF4"/>
<feature type="domain" description="DNA helicase Pif1-like 2B" evidence="4">
    <location>
        <begin position="626"/>
        <end position="668"/>
    </location>
</feature>
<dbReference type="SUPFAM" id="SSF52540">
    <property type="entry name" value="P-loop containing nucleoside triphosphate hydrolases"/>
    <property type="match status" value="2"/>
</dbReference>
<comment type="cofactor">
    <cofactor evidence="1">
        <name>Mg(2+)</name>
        <dbReference type="ChEBI" id="CHEBI:18420"/>
    </cofactor>
</comment>
<evidence type="ECO:0000256" key="1">
    <source>
        <dbReference type="RuleBase" id="RU363044"/>
    </source>
</evidence>
<keyword evidence="1" id="KW-0227">DNA damage</keyword>
<dbReference type="EC" id="5.6.2.3" evidence="1"/>
<evidence type="ECO:0000259" key="2">
    <source>
        <dbReference type="Pfam" id="PF05970"/>
    </source>
</evidence>
<dbReference type="GO" id="GO:0005524">
    <property type="term" value="F:ATP binding"/>
    <property type="evidence" value="ECO:0007669"/>
    <property type="project" value="UniProtKB-KW"/>
</dbReference>
<keyword evidence="1" id="KW-0234">DNA repair</keyword>
<comment type="caution">
    <text evidence="5">The sequence shown here is derived from an EMBL/GenBank/DDBJ whole genome shotgun (WGS) entry which is preliminary data.</text>
</comment>
<dbReference type="PANTHER" id="PTHR10492">
    <property type="match status" value="1"/>
</dbReference>
<organism evidence="5 6">
    <name type="scientific">Saponaria officinalis</name>
    <name type="common">Common soapwort</name>
    <name type="synonym">Lychnis saponaria</name>
    <dbReference type="NCBI Taxonomy" id="3572"/>
    <lineage>
        <taxon>Eukaryota</taxon>
        <taxon>Viridiplantae</taxon>
        <taxon>Streptophyta</taxon>
        <taxon>Embryophyta</taxon>
        <taxon>Tracheophyta</taxon>
        <taxon>Spermatophyta</taxon>
        <taxon>Magnoliopsida</taxon>
        <taxon>eudicotyledons</taxon>
        <taxon>Gunneridae</taxon>
        <taxon>Pentapetalae</taxon>
        <taxon>Caryophyllales</taxon>
        <taxon>Caryophyllaceae</taxon>
        <taxon>Caryophylleae</taxon>
        <taxon>Saponaria</taxon>
    </lineage>
</organism>
<protein>
    <recommendedName>
        <fullName evidence="1">ATP-dependent DNA helicase</fullName>
        <ecNumber evidence="1">5.6.2.3</ecNumber>
    </recommendedName>
</protein>
<dbReference type="PANTHER" id="PTHR10492:SF94">
    <property type="entry name" value="ATP-DEPENDENT DNA HELICASE"/>
    <property type="match status" value="1"/>
</dbReference>
<sequence length="765" mass="87717">MHVKNRPDLVARVFRAKLLALKKQIIEKQISGEVAALVYVVEFQKRGLPHAHFLIILKPEFKIKCIEDYDKFISVENPPEAEAHLGKSVLRHMMHGPCGPLNPECPCMKHPSNIGRCKYEFPKKMTDTTTNNAEGYPVYQRRETGETAFIRKHRLNNGWVIPYNPYLLALFDCHLNIEVCSILQAVKYLYKYVYKGHEKIAFNVLQNNVSTTVSPCEAALRIFGFDLFQMHPPVMPLPIHQPNMQSVRVRPLEKLDQIVLSERRTITPLIEFFRTNEINGGTWLLRKNKLIVVGRLAVVAPAEGERYFLRLLLLHVRGPQSFEDLMTIDGYRCATFQKVALKHRLLEEDDVVEMCLKEASEVQMPFAVRRLFATLLVFCQPSNLLKLWTDYYNHLSEDFTKINPNNPEKARCLTVRSVEQYLEAMDKTQKAFDRIILHVRDKIPEVFFVDGPGGTGKTFLYNALYGEVRLMGKIVLPTATSGLLALIREADLLIWDEASMARKENIESLEVFLRDLCNPKLPFWGKVIVFGGDFCQILQVVPPKSFKEAVSASLVTSHLWPGMIRFRLVENIHAREYPEFSRFLLALGNGELQHEEEGYVEVPANIVKSTDSEHNDPLAEITSIRFINKLCPRGMSPHNLVLKENYLVILLINILPSFGLCNGTRLVCSRFFPNLINCIIITGHHKGEHAFIPRVKLRPSTSNGYPFHQTLNKVAIYMRQPCFSPGQLCVALSWARKSTHVLVFATKQKNRLPITYLKKRCLLRF</sequence>
<evidence type="ECO:0000259" key="3">
    <source>
        <dbReference type="Pfam" id="PF14214"/>
    </source>
</evidence>
<dbReference type="Gene3D" id="3.40.50.300">
    <property type="entry name" value="P-loop containing nucleotide triphosphate hydrolases"/>
    <property type="match status" value="2"/>
</dbReference>
<comment type="similarity">
    <text evidence="1">Belongs to the helicase family.</text>
</comment>
<dbReference type="InterPro" id="IPR010285">
    <property type="entry name" value="DNA_helicase_pif1-like_DEAD"/>
</dbReference>
<keyword evidence="1" id="KW-0347">Helicase</keyword>
<dbReference type="Proteomes" id="UP001443914">
    <property type="component" value="Unassembled WGS sequence"/>
</dbReference>
<dbReference type="InterPro" id="IPR025476">
    <property type="entry name" value="Helitron_helicase-like"/>
</dbReference>
<dbReference type="GO" id="GO:0006281">
    <property type="term" value="P:DNA repair"/>
    <property type="evidence" value="ECO:0007669"/>
    <property type="project" value="UniProtKB-KW"/>
</dbReference>
<keyword evidence="1" id="KW-0378">Hydrolase</keyword>
<proteinExistence type="inferred from homology"/>
<keyword evidence="1" id="KW-0233">DNA recombination</keyword>
<dbReference type="GO" id="GO:0043139">
    <property type="term" value="F:5'-3' DNA helicase activity"/>
    <property type="evidence" value="ECO:0007669"/>
    <property type="project" value="UniProtKB-EC"/>
</dbReference>
<comment type="catalytic activity">
    <reaction evidence="1">
        <text>ATP + H2O = ADP + phosphate + H(+)</text>
        <dbReference type="Rhea" id="RHEA:13065"/>
        <dbReference type="ChEBI" id="CHEBI:15377"/>
        <dbReference type="ChEBI" id="CHEBI:15378"/>
        <dbReference type="ChEBI" id="CHEBI:30616"/>
        <dbReference type="ChEBI" id="CHEBI:43474"/>
        <dbReference type="ChEBI" id="CHEBI:456216"/>
        <dbReference type="EC" id="5.6.2.3"/>
    </reaction>
</comment>